<evidence type="ECO:0000259" key="1">
    <source>
        <dbReference type="Pfam" id="PF13622"/>
    </source>
</evidence>
<dbReference type="InterPro" id="IPR029069">
    <property type="entry name" value="HotDog_dom_sf"/>
</dbReference>
<proteinExistence type="predicted"/>
<dbReference type="PANTHER" id="PTHR38110:SF1">
    <property type="entry name" value="THIOESTERASE DOMAIN-CONTAINING PROTEIN"/>
    <property type="match status" value="1"/>
</dbReference>
<feature type="domain" description="Acyl-CoA thioesterase-like N-terminal HotDog" evidence="1">
    <location>
        <begin position="24"/>
        <end position="111"/>
    </location>
</feature>
<evidence type="ECO:0000259" key="2">
    <source>
        <dbReference type="Pfam" id="PF20789"/>
    </source>
</evidence>
<dbReference type="SUPFAM" id="SSF54637">
    <property type="entry name" value="Thioesterase/thiol ester dehydrase-isomerase"/>
    <property type="match status" value="2"/>
</dbReference>
<reference evidence="3" key="1">
    <citation type="journal article" date="2020" name="Stud. Mycol.">
        <title>101 Dothideomycetes genomes: a test case for predicting lifestyles and emergence of pathogens.</title>
        <authorList>
            <person name="Haridas S."/>
            <person name="Albert R."/>
            <person name="Binder M."/>
            <person name="Bloem J."/>
            <person name="Labutti K."/>
            <person name="Salamov A."/>
            <person name="Andreopoulos B."/>
            <person name="Baker S."/>
            <person name="Barry K."/>
            <person name="Bills G."/>
            <person name="Bluhm B."/>
            <person name="Cannon C."/>
            <person name="Castanera R."/>
            <person name="Culley D."/>
            <person name="Daum C."/>
            <person name="Ezra D."/>
            <person name="Gonzalez J."/>
            <person name="Henrissat B."/>
            <person name="Kuo A."/>
            <person name="Liang C."/>
            <person name="Lipzen A."/>
            <person name="Lutzoni F."/>
            <person name="Magnuson J."/>
            <person name="Mondo S."/>
            <person name="Nolan M."/>
            <person name="Ohm R."/>
            <person name="Pangilinan J."/>
            <person name="Park H.-J."/>
            <person name="Ramirez L."/>
            <person name="Alfaro M."/>
            <person name="Sun H."/>
            <person name="Tritt A."/>
            <person name="Yoshinaga Y."/>
            <person name="Zwiers L.-H."/>
            <person name="Turgeon B."/>
            <person name="Goodwin S."/>
            <person name="Spatafora J."/>
            <person name="Crous P."/>
            <person name="Grigoriev I."/>
        </authorList>
    </citation>
    <scope>NUCLEOTIDE SEQUENCE</scope>
    <source>
        <strain evidence="3">CBS 133067</strain>
    </source>
</reference>
<dbReference type="Gene3D" id="2.40.160.210">
    <property type="entry name" value="Acyl-CoA thioesterase, double hotdog domain"/>
    <property type="match status" value="1"/>
</dbReference>
<feature type="domain" description="Acyl-CoA thioesterase-like C-terminal" evidence="2">
    <location>
        <begin position="142"/>
        <end position="281"/>
    </location>
</feature>
<gene>
    <name evidence="3" type="ORF">NA57DRAFT_39122</name>
</gene>
<protein>
    <recommendedName>
        <fullName evidence="5">Thioesterase-like superfamily-domain-containing protein</fullName>
    </recommendedName>
</protein>
<dbReference type="Pfam" id="PF13622">
    <property type="entry name" value="4HBT_3"/>
    <property type="match status" value="1"/>
</dbReference>
<comment type="caution">
    <text evidence="3">The sequence shown here is derived from an EMBL/GenBank/DDBJ whole genome shotgun (WGS) entry which is preliminary data.</text>
</comment>
<dbReference type="AlphaFoldDB" id="A0A9P4IBM8"/>
<dbReference type="PANTHER" id="PTHR38110">
    <property type="entry name" value="CHROMOSOME 23, WHOLE GENOME SHOTGUN SEQUENCE"/>
    <property type="match status" value="1"/>
</dbReference>
<evidence type="ECO:0008006" key="5">
    <source>
        <dbReference type="Google" id="ProtNLM"/>
    </source>
</evidence>
<name>A0A9P4IBM8_9PEZI</name>
<dbReference type="InterPro" id="IPR049449">
    <property type="entry name" value="TesB_ACOT8-like_N"/>
</dbReference>
<sequence length="299" mass="34409">MATRFDKATEIRQVDSHTYSAHFPDEWCIGTVPNGGFITSCFMLVASKHFSTTLAKQNQPHTMTLHLEFMRRTQKGPATFKVKDMKLGRQASVIHVSLVQDGREEVVGYLSNTNMHTEEGASFPTDWEMHPPPLPADHSKFEKDEDPHWIEQKRMPFAGFRKSSTRMKWFFPRKGQRLRSISDEWVRWSSGEKFSQESLGFVCDNFPLVVESYNKMTPARFWYPTLLLNLDVKKALPPDGVDYLFVRAQSKQIKNGRHDIEVTILDEQGDLVALSHHVVLVVDSSRNLAERRKQDASKL</sequence>
<evidence type="ECO:0000313" key="3">
    <source>
        <dbReference type="EMBL" id="KAF2098600.1"/>
    </source>
</evidence>
<dbReference type="InterPro" id="IPR042171">
    <property type="entry name" value="Acyl-CoA_hotdog"/>
</dbReference>
<dbReference type="InterPro" id="IPR052389">
    <property type="entry name" value="Sec_Metab_Biosynth-Assoc"/>
</dbReference>
<dbReference type="Proteomes" id="UP000799772">
    <property type="component" value="Unassembled WGS sequence"/>
</dbReference>
<dbReference type="Pfam" id="PF20789">
    <property type="entry name" value="4HBT_3C"/>
    <property type="match status" value="1"/>
</dbReference>
<evidence type="ECO:0000313" key="4">
    <source>
        <dbReference type="Proteomes" id="UP000799772"/>
    </source>
</evidence>
<dbReference type="EMBL" id="ML978126">
    <property type="protein sequence ID" value="KAF2098600.1"/>
    <property type="molecule type" value="Genomic_DNA"/>
</dbReference>
<organism evidence="3 4">
    <name type="scientific">Rhizodiscina lignyota</name>
    <dbReference type="NCBI Taxonomy" id="1504668"/>
    <lineage>
        <taxon>Eukaryota</taxon>
        <taxon>Fungi</taxon>
        <taxon>Dikarya</taxon>
        <taxon>Ascomycota</taxon>
        <taxon>Pezizomycotina</taxon>
        <taxon>Dothideomycetes</taxon>
        <taxon>Pleosporomycetidae</taxon>
        <taxon>Aulographales</taxon>
        <taxon>Rhizodiscinaceae</taxon>
        <taxon>Rhizodiscina</taxon>
    </lineage>
</organism>
<dbReference type="InterPro" id="IPR049450">
    <property type="entry name" value="ACOT8-like_C"/>
</dbReference>
<dbReference type="OrthoDB" id="2532955at2759"/>
<accession>A0A9P4IBM8</accession>
<keyword evidence="4" id="KW-1185">Reference proteome</keyword>